<dbReference type="AlphaFoldDB" id="A0A838B8C8"/>
<proteinExistence type="inferred from homology"/>
<gene>
    <name evidence="6" type="ORF">H0241_18435</name>
</gene>
<dbReference type="Pfam" id="PF04828">
    <property type="entry name" value="GFA"/>
    <property type="match status" value="1"/>
</dbReference>
<evidence type="ECO:0000256" key="2">
    <source>
        <dbReference type="ARBA" id="ARBA00022723"/>
    </source>
</evidence>
<keyword evidence="3" id="KW-0862">Zinc</keyword>
<dbReference type="SUPFAM" id="SSF51316">
    <property type="entry name" value="Mss4-like"/>
    <property type="match status" value="1"/>
</dbReference>
<dbReference type="Proteomes" id="UP000558284">
    <property type="component" value="Unassembled WGS sequence"/>
</dbReference>
<dbReference type="GO" id="GO:0016846">
    <property type="term" value="F:carbon-sulfur lyase activity"/>
    <property type="evidence" value="ECO:0007669"/>
    <property type="project" value="InterPro"/>
</dbReference>
<protein>
    <submittedName>
        <fullName evidence="6">GFA family protein</fullName>
    </submittedName>
</protein>
<organism evidence="6 7">
    <name type="scientific">Mesorhizobium neociceri</name>
    <dbReference type="NCBI Taxonomy" id="1307853"/>
    <lineage>
        <taxon>Bacteria</taxon>
        <taxon>Pseudomonadati</taxon>
        <taxon>Pseudomonadota</taxon>
        <taxon>Alphaproteobacteria</taxon>
        <taxon>Hyphomicrobiales</taxon>
        <taxon>Phyllobacteriaceae</taxon>
        <taxon>Mesorhizobium</taxon>
    </lineage>
</organism>
<comment type="caution">
    <text evidence="6">The sequence shown here is derived from an EMBL/GenBank/DDBJ whole genome shotgun (WGS) entry which is preliminary data.</text>
</comment>
<dbReference type="PANTHER" id="PTHR33337:SF40">
    <property type="entry name" value="CENP-V_GFA DOMAIN-CONTAINING PROTEIN-RELATED"/>
    <property type="match status" value="1"/>
</dbReference>
<keyword evidence="4" id="KW-0456">Lyase</keyword>
<evidence type="ECO:0000313" key="7">
    <source>
        <dbReference type="Proteomes" id="UP000558284"/>
    </source>
</evidence>
<dbReference type="InterPro" id="IPR011057">
    <property type="entry name" value="Mss4-like_sf"/>
</dbReference>
<dbReference type="InterPro" id="IPR006913">
    <property type="entry name" value="CENP-V/GFA"/>
</dbReference>
<name>A0A838B8C8_9HYPH</name>
<keyword evidence="2" id="KW-0479">Metal-binding</keyword>
<evidence type="ECO:0000256" key="4">
    <source>
        <dbReference type="ARBA" id="ARBA00023239"/>
    </source>
</evidence>
<reference evidence="6 7" key="1">
    <citation type="submission" date="2020-07" db="EMBL/GenBank/DDBJ databases">
        <title>Definition of the novel symbiovar canariense within Mesorhizobium novociceri, a new species of genus Mesorhizobium nodulating Cicer canariense in the Caldera de Taburiente National Park (La Palma, Canary Islands).</title>
        <authorList>
            <person name="Leon-Barrios M."/>
            <person name="Perez-Yepez J."/>
            <person name="Flores-Felix J.D."/>
            <person name="Ramirez-Baena M.H."/>
            <person name="Pulido-Suarez L."/>
            <person name="Igual J.M."/>
            <person name="Velazquez E."/>
            <person name="Peix A."/>
        </authorList>
    </citation>
    <scope>NUCLEOTIDE SEQUENCE [LARGE SCALE GENOMIC DNA]</scope>
    <source>
        <strain evidence="6 7">CCANP35</strain>
    </source>
</reference>
<dbReference type="PROSITE" id="PS51891">
    <property type="entry name" value="CENP_V_GFA"/>
    <property type="match status" value="1"/>
</dbReference>
<dbReference type="PANTHER" id="PTHR33337">
    <property type="entry name" value="GFA DOMAIN-CONTAINING PROTEIN"/>
    <property type="match status" value="1"/>
</dbReference>
<dbReference type="GO" id="GO:0046872">
    <property type="term" value="F:metal ion binding"/>
    <property type="evidence" value="ECO:0007669"/>
    <property type="project" value="UniProtKB-KW"/>
</dbReference>
<keyword evidence="7" id="KW-1185">Reference proteome</keyword>
<accession>A0A838B8C8</accession>
<sequence length="141" mass="15562">MVLTGICMCGAVAWTYSGDLTRKLVCHCADCQRATSSPLTAFLGMKPEQLSWTGEIVHYESSPGTFRGFCPTCGTRLYFRSDRWPTEVHVHAATMSNPGEYRPDAQVFMPSKAGWLDRLPSIPAHDGFQQEPMVHPPAATV</sequence>
<dbReference type="Gene3D" id="3.90.1590.10">
    <property type="entry name" value="glutathione-dependent formaldehyde- activating enzyme (gfa)"/>
    <property type="match status" value="1"/>
</dbReference>
<evidence type="ECO:0000313" key="6">
    <source>
        <dbReference type="EMBL" id="MBA1142231.1"/>
    </source>
</evidence>
<dbReference type="EMBL" id="JACDTY010000008">
    <property type="protein sequence ID" value="MBA1142231.1"/>
    <property type="molecule type" value="Genomic_DNA"/>
</dbReference>
<feature type="domain" description="CENP-V/GFA" evidence="5">
    <location>
        <begin position="3"/>
        <end position="117"/>
    </location>
</feature>
<comment type="similarity">
    <text evidence="1">Belongs to the Gfa family.</text>
</comment>
<evidence type="ECO:0000256" key="1">
    <source>
        <dbReference type="ARBA" id="ARBA00005495"/>
    </source>
</evidence>
<evidence type="ECO:0000259" key="5">
    <source>
        <dbReference type="PROSITE" id="PS51891"/>
    </source>
</evidence>
<evidence type="ECO:0000256" key="3">
    <source>
        <dbReference type="ARBA" id="ARBA00022833"/>
    </source>
</evidence>